<gene>
    <name evidence="14" type="primary">uppP</name>
    <name evidence="15" type="ORF">C5Y98_06660</name>
</gene>
<evidence type="ECO:0000256" key="4">
    <source>
        <dbReference type="ARBA" id="ARBA00021581"/>
    </source>
</evidence>
<sequence length="264" mass="28615">MDTSFWQIVALAIVQGIAEFLPISSSGHVVILATLMGATAEQFDVVELNIFLHLGTFCSIVAYYWREIIRLLTEDRRVVGLLVLGTIPAVAAALFLKATDLDHMLESPLVAAVCLLATGLMLLWTSRQTGGDADYRKLPWWQALAIGVAQAVAILPGISRSGTTIAAGLKTDLRPQQAATFSFLLALPAILGASTWEVIQRLRHEDAGPQLSLPELLGGAVIAAVVGYVSIALLVRVLEKKRLHYFAWWCFFAGGGMLIYLATR</sequence>
<evidence type="ECO:0000256" key="7">
    <source>
        <dbReference type="ARBA" id="ARBA00022801"/>
    </source>
</evidence>
<dbReference type="GO" id="GO:0050380">
    <property type="term" value="F:undecaprenyl-diphosphatase activity"/>
    <property type="evidence" value="ECO:0007669"/>
    <property type="project" value="UniProtKB-UniRule"/>
</dbReference>
<evidence type="ECO:0000256" key="6">
    <source>
        <dbReference type="ARBA" id="ARBA00022692"/>
    </source>
</evidence>
<evidence type="ECO:0000256" key="1">
    <source>
        <dbReference type="ARBA" id="ARBA00004651"/>
    </source>
</evidence>
<keyword evidence="14" id="KW-0961">Cell wall biogenesis/degradation</keyword>
<name>A0A2S8G698_9BACT</name>
<accession>A0A2S8G698</accession>
<dbReference type="EC" id="3.6.1.27" evidence="3 14"/>
<feature type="transmembrane region" description="Helical" evidence="14">
    <location>
        <begin position="108"/>
        <end position="126"/>
    </location>
</feature>
<comment type="miscellaneous">
    <text evidence="14">Bacitracin is thought to be involved in the inhibition of peptidoglycan synthesis by sequestering undecaprenyl diphosphate, thereby reducing the pool of lipid carrier available.</text>
</comment>
<comment type="caution">
    <text evidence="15">The sequence shown here is derived from an EMBL/GenBank/DDBJ whole genome shotgun (WGS) entry which is preliminary data.</text>
</comment>
<dbReference type="HAMAP" id="MF_01006">
    <property type="entry name" value="Undec_diphosphatase"/>
    <property type="match status" value="1"/>
</dbReference>
<keyword evidence="14" id="KW-0573">Peptidoglycan synthesis</keyword>
<feature type="transmembrane region" description="Helical" evidence="14">
    <location>
        <begin position="178"/>
        <end position="196"/>
    </location>
</feature>
<comment type="similarity">
    <text evidence="2 14">Belongs to the UppP family.</text>
</comment>
<dbReference type="GO" id="GO:0071555">
    <property type="term" value="P:cell wall organization"/>
    <property type="evidence" value="ECO:0007669"/>
    <property type="project" value="UniProtKB-KW"/>
</dbReference>
<dbReference type="GO" id="GO:0046677">
    <property type="term" value="P:response to antibiotic"/>
    <property type="evidence" value="ECO:0007669"/>
    <property type="project" value="UniProtKB-UniRule"/>
</dbReference>
<evidence type="ECO:0000256" key="5">
    <source>
        <dbReference type="ARBA" id="ARBA00022475"/>
    </source>
</evidence>
<dbReference type="AlphaFoldDB" id="A0A2S8G698"/>
<dbReference type="RefSeq" id="WP_105352693.1">
    <property type="nucleotide sequence ID" value="NZ_PUIB01000010.1"/>
</dbReference>
<keyword evidence="8 14" id="KW-1133">Transmembrane helix</keyword>
<organism evidence="15 16">
    <name type="scientific">Blastopirellula marina</name>
    <dbReference type="NCBI Taxonomy" id="124"/>
    <lineage>
        <taxon>Bacteria</taxon>
        <taxon>Pseudomonadati</taxon>
        <taxon>Planctomycetota</taxon>
        <taxon>Planctomycetia</taxon>
        <taxon>Pirellulales</taxon>
        <taxon>Pirellulaceae</taxon>
        <taxon>Blastopirellula</taxon>
    </lineage>
</organism>
<feature type="transmembrane region" description="Helical" evidence="14">
    <location>
        <begin position="6"/>
        <end position="33"/>
    </location>
</feature>
<keyword evidence="6 14" id="KW-0812">Transmembrane</keyword>
<evidence type="ECO:0000256" key="14">
    <source>
        <dbReference type="HAMAP-Rule" id="MF_01006"/>
    </source>
</evidence>
<feature type="transmembrane region" description="Helical" evidence="14">
    <location>
        <begin position="216"/>
        <end position="238"/>
    </location>
</feature>
<protein>
    <recommendedName>
        <fullName evidence="4 14">Undecaprenyl-diphosphatase</fullName>
        <ecNumber evidence="3 14">3.6.1.27</ecNumber>
    </recommendedName>
    <alternativeName>
        <fullName evidence="12 14">Bacitracin resistance protein</fullName>
    </alternativeName>
    <alternativeName>
        <fullName evidence="11 14">Undecaprenyl pyrophosphate phosphatase</fullName>
    </alternativeName>
</protein>
<dbReference type="GO" id="GO:0008360">
    <property type="term" value="P:regulation of cell shape"/>
    <property type="evidence" value="ECO:0007669"/>
    <property type="project" value="UniProtKB-KW"/>
</dbReference>
<dbReference type="GO" id="GO:0009252">
    <property type="term" value="P:peptidoglycan biosynthetic process"/>
    <property type="evidence" value="ECO:0007669"/>
    <property type="project" value="UniProtKB-KW"/>
</dbReference>
<proteinExistence type="inferred from homology"/>
<dbReference type="EMBL" id="PUIB01000010">
    <property type="protein sequence ID" value="PQO39995.1"/>
    <property type="molecule type" value="Genomic_DNA"/>
</dbReference>
<evidence type="ECO:0000256" key="9">
    <source>
        <dbReference type="ARBA" id="ARBA00023136"/>
    </source>
</evidence>
<dbReference type="PANTHER" id="PTHR30622">
    <property type="entry name" value="UNDECAPRENYL-DIPHOSPHATASE"/>
    <property type="match status" value="1"/>
</dbReference>
<feature type="transmembrane region" description="Helical" evidence="14">
    <location>
        <begin position="77"/>
        <end position="96"/>
    </location>
</feature>
<evidence type="ECO:0000256" key="11">
    <source>
        <dbReference type="ARBA" id="ARBA00032707"/>
    </source>
</evidence>
<dbReference type="PANTHER" id="PTHR30622:SF4">
    <property type="entry name" value="UNDECAPRENYL-DIPHOSPHATASE"/>
    <property type="match status" value="1"/>
</dbReference>
<evidence type="ECO:0000256" key="8">
    <source>
        <dbReference type="ARBA" id="ARBA00022989"/>
    </source>
</evidence>
<feature type="transmembrane region" description="Helical" evidence="14">
    <location>
        <begin position="138"/>
        <end position="158"/>
    </location>
</feature>
<comment type="function">
    <text evidence="14">Catalyzes the dephosphorylation of undecaprenyl diphosphate (UPP). Confers resistance to bacitracin.</text>
</comment>
<keyword evidence="9 14" id="KW-0472">Membrane</keyword>
<evidence type="ECO:0000256" key="3">
    <source>
        <dbReference type="ARBA" id="ARBA00012374"/>
    </source>
</evidence>
<keyword evidence="7 14" id="KW-0378">Hydrolase</keyword>
<feature type="transmembrane region" description="Helical" evidence="14">
    <location>
        <begin position="45"/>
        <end position="65"/>
    </location>
</feature>
<evidence type="ECO:0000256" key="10">
    <source>
        <dbReference type="ARBA" id="ARBA00023251"/>
    </source>
</evidence>
<keyword evidence="10 14" id="KW-0046">Antibiotic resistance</keyword>
<reference evidence="15 16" key="1">
    <citation type="submission" date="2018-02" db="EMBL/GenBank/DDBJ databases">
        <title>Comparative genomes isolates from brazilian mangrove.</title>
        <authorList>
            <person name="Araujo J.E."/>
            <person name="Taketani R.G."/>
            <person name="Silva M.C.P."/>
            <person name="Loureco M.V."/>
            <person name="Andreote F.D."/>
        </authorList>
    </citation>
    <scope>NUCLEOTIDE SEQUENCE [LARGE SCALE GENOMIC DNA]</scope>
    <source>
        <strain evidence="15 16">NAP PRIS-MGV</strain>
    </source>
</reference>
<dbReference type="OrthoDB" id="9808289at2"/>
<dbReference type="InterPro" id="IPR003824">
    <property type="entry name" value="UppP"/>
</dbReference>
<keyword evidence="14" id="KW-0133">Cell shape</keyword>
<comment type="catalytic activity">
    <reaction evidence="13 14">
        <text>di-trans,octa-cis-undecaprenyl diphosphate + H2O = di-trans,octa-cis-undecaprenyl phosphate + phosphate + H(+)</text>
        <dbReference type="Rhea" id="RHEA:28094"/>
        <dbReference type="ChEBI" id="CHEBI:15377"/>
        <dbReference type="ChEBI" id="CHEBI:15378"/>
        <dbReference type="ChEBI" id="CHEBI:43474"/>
        <dbReference type="ChEBI" id="CHEBI:58405"/>
        <dbReference type="ChEBI" id="CHEBI:60392"/>
        <dbReference type="EC" id="3.6.1.27"/>
    </reaction>
</comment>
<evidence type="ECO:0000313" key="15">
    <source>
        <dbReference type="EMBL" id="PQO39995.1"/>
    </source>
</evidence>
<evidence type="ECO:0000256" key="13">
    <source>
        <dbReference type="ARBA" id="ARBA00047594"/>
    </source>
</evidence>
<evidence type="ECO:0000313" key="16">
    <source>
        <dbReference type="Proteomes" id="UP000239388"/>
    </source>
</evidence>
<dbReference type="Pfam" id="PF02673">
    <property type="entry name" value="BacA"/>
    <property type="match status" value="1"/>
</dbReference>
<keyword evidence="5 14" id="KW-1003">Cell membrane</keyword>
<feature type="transmembrane region" description="Helical" evidence="14">
    <location>
        <begin position="245"/>
        <end position="263"/>
    </location>
</feature>
<evidence type="ECO:0000256" key="2">
    <source>
        <dbReference type="ARBA" id="ARBA00010621"/>
    </source>
</evidence>
<dbReference type="GO" id="GO:0005886">
    <property type="term" value="C:plasma membrane"/>
    <property type="evidence" value="ECO:0007669"/>
    <property type="project" value="UniProtKB-SubCell"/>
</dbReference>
<comment type="subcellular location">
    <subcellularLocation>
        <location evidence="1 14">Cell membrane</location>
        <topology evidence="1 14">Multi-pass membrane protein</topology>
    </subcellularLocation>
</comment>
<dbReference type="Proteomes" id="UP000239388">
    <property type="component" value="Unassembled WGS sequence"/>
</dbReference>
<evidence type="ECO:0000256" key="12">
    <source>
        <dbReference type="ARBA" id="ARBA00032932"/>
    </source>
</evidence>